<keyword evidence="3" id="KW-1185">Reference proteome</keyword>
<sequence>MRHFLGYVCTACAGVFIGSLISRQPDLLATQSRLPQASGDPNGKPSFSASQLRVDGDFLKREGKEVVLELPPVLVCDPLEHVLVINLEGEGGLARREHIKREFEKAGLKGRFHFWPAVNFNTDEQLAKEMNRKKCPCDAKKGCGLSHRRLYEMMLYEKWPCATIFEDDVTLAANFSTRVAAMKDSIPPFDVILLGYCPGGYKPRRGPKDQSSVPTLKYGWPGSCVHAYTISLQGAKTLTEANTPVIVPPDGAMDGMHHWGNRTRIHIDRSGGVFTGSYWYVHPQLSWQGVEADNLEGGV</sequence>
<feature type="domain" description="Glycosyl transferase family 25" evidence="1">
    <location>
        <begin position="81"/>
        <end position="251"/>
    </location>
</feature>
<name>A0AA36N0M0_9DINO</name>
<gene>
    <name evidence="2" type="ORF">EVOR1521_LOCUS13715</name>
</gene>
<evidence type="ECO:0000313" key="3">
    <source>
        <dbReference type="Proteomes" id="UP001178507"/>
    </source>
</evidence>
<organism evidence="2 3">
    <name type="scientific">Effrenium voratum</name>
    <dbReference type="NCBI Taxonomy" id="2562239"/>
    <lineage>
        <taxon>Eukaryota</taxon>
        <taxon>Sar</taxon>
        <taxon>Alveolata</taxon>
        <taxon>Dinophyceae</taxon>
        <taxon>Suessiales</taxon>
        <taxon>Symbiodiniaceae</taxon>
        <taxon>Effrenium</taxon>
    </lineage>
</organism>
<protein>
    <recommendedName>
        <fullName evidence="1">Glycosyl transferase family 25 domain-containing protein</fullName>
    </recommendedName>
</protein>
<dbReference type="InterPro" id="IPR002654">
    <property type="entry name" value="Glyco_trans_25"/>
</dbReference>
<evidence type="ECO:0000259" key="1">
    <source>
        <dbReference type="Pfam" id="PF01755"/>
    </source>
</evidence>
<comment type="caution">
    <text evidence="2">The sequence shown here is derived from an EMBL/GenBank/DDBJ whole genome shotgun (WGS) entry which is preliminary data.</text>
</comment>
<evidence type="ECO:0000313" key="2">
    <source>
        <dbReference type="EMBL" id="CAJ1387697.1"/>
    </source>
</evidence>
<reference evidence="2" key="1">
    <citation type="submission" date="2023-08" db="EMBL/GenBank/DDBJ databases">
        <authorList>
            <person name="Chen Y."/>
            <person name="Shah S."/>
            <person name="Dougan E. K."/>
            <person name="Thang M."/>
            <person name="Chan C."/>
        </authorList>
    </citation>
    <scope>NUCLEOTIDE SEQUENCE</scope>
</reference>
<dbReference type="EMBL" id="CAUJNA010001557">
    <property type="protein sequence ID" value="CAJ1387697.1"/>
    <property type="molecule type" value="Genomic_DNA"/>
</dbReference>
<dbReference type="CDD" id="cd06532">
    <property type="entry name" value="Glyco_transf_25"/>
    <property type="match status" value="1"/>
</dbReference>
<dbReference type="AlphaFoldDB" id="A0AA36N0M0"/>
<proteinExistence type="predicted"/>
<dbReference type="Pfam" id="PF01755">
    <property type="entry name" value="Glyco_transf_25"/>
    <property type="match status" value="1"/>
</dbReference>
<dbReference type="Proteomes" id="UP001178507">
    <property type="component" value="Unassembled WGS sequence"/>
</dbReference>
<accession>A0AA36N0M0</accession>